<accession>A0ABU9ZZ10</accession>
<feature type="compositionally biased region" description="Basic and acidic residues" evidence="1">
    <location>
        <begin position="141"/>
        <end position="157"/>
    </location>
</feature>
<feature type="region of interest" description="Disordered" evidence="1">
    <location>
        <begin position="17"/>
        <end position="55"/>
    </location>
</feature>
<comment type="caution">
    <text evidence="2">The sequence shown here is derived from an EMBL/GenBank/DDBJ whole genome shotgun (WGS) entry which is preliminary data.</text>
</comment>
<protein>
    <submittedName>
        <fullName evidence="2">Uncharacterized protein</fullName>
    </submittedName>
</protein>
<feature type="compositionally biased region" description="Low complexity" evidence="1">
    <location>
        <begin position="24"/>
        <end position="55"/>
    </location>
</feature>
<feature type="region of interest" description="Disordered" evidence="1">
    <location>
        <begin position="264"/>
        <end position="299"/>
    </location>
</feature>
<evidence type="ECO:0000313" key="2">
    <source>
        <dbReference type="EMBL" id="MEN3236807.1"/>
    </source>
</evidence>
<keyword evidence="3" id="KW-1185">Reference proteome</keyword>
<name>A0ABU9ZZ10_9HYPH</name>
<evidence type="ECO:0000256" key="1">
    <source>
        <dbReference type="SAM" id="MobiDB-lite"/>
    </source>
</evidence>
<organism evidence="2 3">
    <name type="scientific">Methylobacterium ajmalii</name>
    <dbReference type="NCBI Taxonomy" id="2738439"/>
    <lineage>
        <taxon>Bacteria</taxon>
        <taxon>Pseudomonadati</taxon>
        <taxon>Pseudomonadota</taxon>
        <taxon>Alphaproteobacteria</taxon>
        <taxon>Hyphomicrobiales</taxon>
        <taxon>Methylobacteriaceae</taxon>
        <taxon>Methylobacterium</taxon>
    </lineage>
</organism>
<dbReference type="EMBL" id="JAQYXP010000003">
    <property type="protein sequence ID" value="MEN3236807.1"/>
    <property type="molecule type" value="Genomic_DNA"/>
</dbReference>
<gene>
    <name evidence="2" type="ORF">PUR29_25140</name>
</gene>
<feature type="region of interest" description="Disordered" evidence="1">
    <location>
        <begin position="118"/>
        <end position="193"/>
    </location>
</feature>
<reference evidence="2 3" key="1">
    <citation type="journal article" date="2023" name="PLoS ONE">
        <title>Complete genome assembly of Hawai'i environmental nontuberculous mycobacteria reveals unexpected co-isolation with methylobacteria.</title>
        <authorList>
            <person name="Hendrix J."/>
            <person name="Epperson L.E."/>
            <person name="Tong E.I."/>
            <person name="Chan Y.L."/>
            <person name="Hasan N.A."/>
            <person name="Dawrs S.N."/>
            <person name="Norton G.J."/>
            <person name="Virdi R."/>
            <person name="Crooks J.L."/>
            <person name="Chan E.D."/>
            <person name="Honda J.R."/>
            <person name="Strong M."/>
        </authorList>
    </citation>
    <scope>NUCLEOTIDE SEQUENCE [LARGE SCALE GENOMIC DNA]</scope>
    <source>
        <strain evidence="2 3">NJH_HI04-1</strain>
    </source>
</reference>
<dbReference type="Proteomes" id="UP001407347">
    <property type="component" value="Unassembled WGS sequence"/>
</dbReference>
<proteinExistence type="predicted"/>
<sequence length="299" mass="30920">MAVAIAPAAPCTMQRHAAADHAAVDQAPADPHAQHRPAAGPADAPAAASGQADGADVPECHRLASAGQHHPDPHGHHTRPAGCVATCCPLACQAALPDAPWSGTALVLRPSEPIGLAQEDGVAQPRPLRIERPPGTAPDRGGPDARPSRRSRPRPDQDPACAGRARPGRLSRACPRPSLSAGPRPERGRQPRSGSEAMLTFLRPAVALTALPLAACVPTAAPDWLVAPANPAAAVRAPRYSAVTAGVTRYDVVDPKDWRELNRAVTPRSGSGGMEGMDHSRMPSMTMPGMGGKRDTGGR</sequence>
<evidence type="ECO:0000313" key="3">
    <source>
        <dbReference type="Proteomes" id="UP001407347"/>
    </source>
</evidence>